<protein>
    <submittedName>
        <fullName evidence="1">Uncharacterized protein</fullName>
    </submittedName>
</protein>
<keyword evidence="2" id="KW-1185">Reference proteome</keyword>
<proteinExistence type="predicted"/>
<comment type="caution">
    <text evidence="1">The sequence shown here is derived from an EMBL/GenBank/DDBJ whole genome shotgun (WGS) entry which is preliminary data.</text>
</comment>
<dbReference type="AlphaFoldDB" id="A0AAW2YZ31"/>
<sequence>MITNLQRRRRARQILEERDETLIVEQQLFNSNMMKEMINISNSVCKDEELRQDRAIDISGYWMGNYGDNGYEIVQLKCIDSKYVAIKVIGDKNVPAGEVSFYIETPPYVSIGKSCVGYIQVAHIGFQSPRFVEGELCLFTPYTFVFQWYVLHFPICNPRRNDVRRRFEKFNPHQHKTLLFPSTIEPNPSRTSLSAATQFPALLSDLYDLEDDDEIPFKQSE</sequence>
<evidence type="ECO:0000313" key="1">
    <source>
        <dbReference type="EMBL" id="KAL0482269.1"/>
    </source>
</evidence>
<dbReference type="Pfam" id="PF12014">
    <property type="entry name" value="Cyclin_D1_bind"/>
    <property type="match status" value="1"/>
</dbReference>
<organism evidence="1 2">
    <name type="scientific">Acrasis kona</name>
    <dbReference type="NCBI Taxonomy" id="1008807"/>
    <lineage>
        <taxon>Eukaryota</taxon>
        <taxon>Discoba</taxon>
        <taxon>Heterolobosea</taxon>
        <taxon>Tetramitia</taxon>
        <taxon>Eutetramitia</taxon>
        <taxon>Acrasidae</taxon>
        <taxon>Acrasis</taxon>
    </lineage>
</organism>
<evidence type="ECO:0000313" key="2">
    <source>
        <dbReference type="Proteomes" id="UP001431209"/>
    </source>
</evidence>
<dbReference type="Proteomes" id="UP001431209">
    <property type="component" value="Unassembled WGS sequence"/>
</dbReference>
<accession>A0AAW2YZ31</accession>
<name>A0AAW2YZ31_9EUKA</name>
<reference evidence="1 2" key="1">
    <citation type="submission" date="2024-03" db="EMBL/GenBank/DDBJ databases">
        <title>The Acrasis kona genome and developmental transcriptomes reveal deep origins of eukaryotic multicellular pathways.</title>
        <authorList>
            <person name="Sheikh S."/>
            <person name="Fu C.-J."/>
            <person name="Brown M.W."/>
            <person name="Baldauf S.L."/>
        </authorList>
    </citation>
    <scope>NUCLEOTIDE SEQUENCE [LARGE SCALE GENOMIC DNA]</scope>
    <source>
        <strain evidence="1 2">ATCC MYA-3509</strain>
    </source>
</reference>
<dbReference type="EMBL" id="JAOPGA020000836">
    <property type="protein sequence ID" value="KAL0482269.1"/>
    <property type="molecule type" value="Genomic_DNA"/>
</dbReference>
<gene>
    <name evidence="1" type="ORF">AKO1_011117</name>
</gene>